<dbReference type="Pfam" id="PF06904">
    <property type="entry name" value="Extensin-like_C"/>
    <property type="match status" value="1"/>
</dbReference>
<evidence type="ECO:0000313" key="2">
    <source>
        <dbReference type="EMBL" id="MBW6397276.1"/>
    </source>
</evidence>
<accession>A0ABS7A4Q1</accession>
<dbReference type="Proteomes" id="UP001196565">
    <property type="component" value="Unassembled WGS sequence"/>
</dbReference>
<protein>
    <submittedName>
        <fullName evidence="2">Extensin family protein</fullName>
    </submittedName>
</protein>
<evidence type="ECO:0000313" key="3">
    <source>
        <dbReference type="Proteomes" id="UP001196565"/>
    </source>
</evidence>
<proteinExistence type="predicted"/>
<evidence type="ECO:0000259" key="1">
    <source>
        <dbReference type="Pfam" id="PF06904"/>
    </source>
</evidence>
<organism evidence="2 3">
    <name type="scientific">Roseomonas alba</name>
    <dbReference type="NCBI Taxonomy" id="2846776"/>
    <lineage>
        <taxon>Bacteria</taxon>
        <taxon>Pseudomonadati</taxon>
        <taxon>Pseudomonadota</taxon>
        <taxon>Alphaproteobacteria</taxon>
        <taxon>Acetobacterales</taxon>
        <taxon>Roseomonadaceae</taxon>
        <taxon>Roseomonas</taxon>
    </lineage>
</organism>
<gene>
    <name evidence="2" type="ORF">KPL78_05410</name>
</gene>
<dbReference type="RefSeq" id="WP_219761901.1">
    <property type="nucleotide sequence ID" value="NZ_JAHYBZ010000002.1"/>
</dbReference>
<reference evidence="2 3" key="1">
    <citation type="submission" date="2021-07" db="EMBL/GenBank/DDBJ databases">
        <authorList>
            <person name="So Y."/>
        </authorList>
    </citation>
    <scope>NUCLEOTIDE SEQUENCE [LARGE SCALE GENOMIC DNA]</scope>
    <source>
        <strain evidence="2 3">HJA6</strain>
    </source>
</reference>
<dbReference type="EMBL" id="JAHYBZ010000002">
    <property type="protein sequence ID" value="MBW6397276.1"/>
    <property type="molecule type" value="Genomic_DNA"/>
</dbReference>
<sequence length="221" mass="23652">MIVLVLLLAAAAGVAWLLPRLPEAWNPFAPINLAGPTGPFTRQKLRALARDPEACFAALHAAGVSATPMPASSAGPDCALNDTTRLPGGFDPARPLLTCAMAAAWTIYDRQVLQPAAERHFGSGIARAMHLGTLACRDVRGGTRRSQHATANAIDLAALRLTDGREVTVLRDWRRDTPAGAFLRDAHDGACRIFAAVLGPDRDVAHANHFHLDLGYRRACR</sequence>
<name>A0ABS7A4Q1_9PROT</name>
<comment type="caution">
    <text evidence="2">The sequence shown here is derived from an EMBL/GenBank/DDBJ whole genome shotgun (WGS) entry which is preliminary data.</text>
</comment>
<dbReference type="InterPro" id="IPR009683">
    <property type="entry name" value="Extensin-like_C"/>
</dbReference>
<feature type="domain" description="Extensin-like C-terminal" evidence="1">
    <location>
        <begin position="54"/>
        <end position="221"/>
    </location>
</feature>
<keyword evidence="3" id="KW-1185">Reference proteome</keyword>